<feature type="coiled-coil region" evidence="8">
    <location>
        <begin position="646"/>
        <end position="737"/>
    </location>
</feature>
<keyword evidence="5 8" id="KW-0175">Coiled coil</keyword>
<keyword evidence="7" id="KW-0539">Nucleus</keyword>
<dbReference type="SMART" id="SM00968">
    <property type="entry name" value="SMC_hinge"/>
    <property type="match status" value="1"/>
</dbReference>
<dbReference type="GO" id="GO:0007076">
    <property type="term" value="P:mitotic chromosome condensation"/>
    <property type="evidence" value="ECO:0007669"/>
    <property type="project" value="TreeGrafter"/>
</dbReference>
<dbReference type="GO" id="GO:0005524">
    <property type="term" value="F:ATP binding"/>
    <property type="evidence" value="ECO:0007669"/>
    <property type="project" value="UniProtKB-KW"/>
</dbReference>
<dbReference type="InterPro" id="IPR010935">
    <property type="entry name" value="SMC_hinge"/>
</dbReference>
<sequence>MTTESQGSSSEAMDVDPPPKDAEEEGKEENSDEAGGWRVSDDIYIPPPPMVFGEYDTKGPRLMIVKIVTKNFKSYAGTIEIGPFHKCFSAIVGPNGNGKSNAIDSMLFVFGYRANKIRTKKVAELIHNSNEHPHCSSCSVSVHFQQIIDKPGQDYDVIPNSEFYISRTAFKDSSSYYEINGRKAQFKQITNLLKSHHVDLDHNRFLILQEKSKLEDLEKVPEKNQKDIEECEKLQEKQLEDKEKEEAALVTLMSGLKEKTEPLIEKRASYEKKLVPQRKNVDETKSALDIAKSKLNLYTSEEQTEKNKLQELQEHMKTTSERLVKCKKELASIEPKIPVTEEELKGAQKELEALKARESEANARLRNTRLKFDEQKSAMQAGRSRNHILNSLMKEKREGRIPGIFGRLGDLGAIDAKYDVAISTACGPLDNIVVDTVNTATECIKFLRDNDIGRGTFIALEKQQRFARQCQEKIRTPDNVPRLFDLIQVEDERLLPAFYYAIQNTLVANDIDQATRIGYGAQRFRVVTLKGEMIELSGTMSGGGRTSARGRMGQKVARSEPTAQDIEKLQRELDQVYEEYNNVKALQPPLEEKIHSLNNSLKEMIVNKDKCKIEANQLSVAEPNLRKQLKEQEKKTQATVCDAKKVKELTKIVEEAEKRYNEALEDCKELENAVNHINQKIEEISGGRVKEQQKKISSLTKAIDKTKGEICRLQVAIKTAERNAKKAEQRIETLETEIKTKKPNVKKWVQTMKNILDVRKNYKKLQKNATQCVKLIRLLCVSACKSSMQDSASLLENLKEMYRMITLGGDAELELVDSLDPFSEGIVFSVRPPKKSWKYIQNLSGGEKTLSSLALVFALHHYKPTPVYFMDEIDAALDFKNVSIFIVISHRSDMFELADYLCWHLQDIQ</sequence>
<dbReference type="EMBL" id="CADCXV010000831">
    <property type="protein sequence ID" value="CAB0036865.1"/>
    <property type="molecule type" value="Genomic_DNA"/>
</dbReference>
<dbReference type="OrthoDB" id="5575062at2759"/>
<dbReference type="SUPFAM" id="SSF52540">
    <property type="entry name" value="P-loop containing nucleoside triphosphate hydrolases"/>
    <property type="match status" value="1"/>
</dbReference>
<dbReference type="Pfam" id="PF02463">
    <property type="entry name" value="SMC_N"/>
    <property type="match status" value="1"/>
</dbReference>
<dbReference type="PANTHER" id="PTHR18937:SF172">
    <property type="entry name" value="STRUCTURAL MAINTENANCE OF CHROMOSOMES PROTEIN"/>
    <property type="match status" value="1"/>
</dbReference>
<dbReference type="Gene3D" id="3.30.70.1620">
    <property type="match status" value="1"/>
</dbReference>
<dbReference type="AlphaFoldDB" id="A0A6H5IJG2"/>
<feature type="domain" description="SMC hinge" evidence="10">
    <location>
        <begin position="402"/>
        <end position="518"/>
    </location>
</feature>
<organism evidence="11 12">
    <name type="scientific">Trichogramma brassicae</name>
    <dbReference type="NCBI Taxonomy" id="86971"/>
    <lineage>
        <taxon>Eukaryota</taxon>
        <taxon>Metazoa</taxon>
        <taxon>Ecdysozoa</taxon>
        <taxon>Arthropoda</taxon>
        <taxon>Hexapoda</taxon>
        <taxon>Insecta</taxon>
        <taxon>Pterygota</taxon>
        <taxon>Neoptera</taxon>
        <taxon>Endopterygota</taxon>
        <taxon>Hymenoptera</taxon>
        <taxon>Apocrita</taxon>
        <taxon>Proctotrupomorpha</taxon>
        <taxon>Chalcidoidea</taxon>
        <taxon>Trichogrammatidae</taxon>
        <taxon>Trichogramma</taxon>
    </lineage>
</organism>
<keyword evidence="4" id="KW-0067">ATP-binding</keyword>
<dbReference type="InterPro" id="IPR003395">
    <property type="entry name" value="RecF/RecN/SMC_N"/>
</dbReference>
<name>A0A6H5IJG2_9HYME</name>
<dbReference type="Pfam" id="PF06470">
    <property type="entry name" value="SMC_hinge"/>
    <property type="match status" value="1"/>
</dbReference>
<keyword evidence="6" id="KW-0226">DNA condensation</keyword>
<feature type="compositionally biased region" description="Acidic residues" evidence="9">
    <location>
        <begin position="22"/>
        <end position="32"/>
    </location>
</feature>
<dbReference type="Gene3D" id="3.40.50.300">
    <property type="entry name" value="P-loop containing nucleotide triphosphate hydrolases"/>
    <property type="match status" value="2"/>
</dbReference>
<dbReference type="PANTHER" id="PTHR18937">
    <property type="entry name" value="STRUCTURAL MAINTENANCE OF CHROMOSOMES SMC FAMILY MEMBER"/>
    <property type="match status" value="1"/>
</dbReference>
<dbReference type="GO" id="GO:0016887">
    <property type="term" value="F:ATP hydrolysis activity"/>
    <property type="evidence" value="ECO:0007669"/>
    <property type="project" value="InterPro"/>
</dbReference>
<evidence type="ECO:0000256" key="9">
    <source>
        <dbReference type="SAM" id="MobiDB-lite"/>
    </source>
</evidence>
<dbReference type="SUPFAM" id="SSF75553">
    <property type="entry name" value="Smc hinge domain"/>
    <property type="match status" value="1"/>
</dbReference>
<evidence type="ECO:0000313" key="11">
    <source>
        <dbReference type="EMBL" id="CAB0036865.1"/>
    </source>
</evidence>
<feature type="region of interest" description="Disordered" evidence="9">
    <location>
        <begin position="1"/>
        <end position="40"/>
    </location>
</feature>
<feature type="region of interest" description="Disordered" evidence="9">
    <location>
        <begin position="538"/>
        <end position="562"/>
    </location>
</feature>
<evidence type="ECO:0000256" key="4">
    <source>
        <dbReference type="ARBA" id="ARBA00022840"/>
    </source>
</evidence>
<comment type="similarity">
    <text evidence="2">Belongs to the SMC family. SMC4 subfamily.</text>
</comment>
<gene>
    <name evidence="11" type="ORF">TBRA_LOCUS8710</name>
</gene>
<dbReference type="InterPro" id="IPR027417">
    <property type="entry name" value="P-loop_NTPase"/>
</dbReference>
<dbReference type="GO" id="GO:0000796">
    <property type="term" value="C:condensin complex"/>
    <property type="evidence" value="ECO:0007669"/>
    <property type="project" value="TreeGrafter"/>
</dbReference>
<evidence type="ECO:0000256" key="3">
    <source>
        <dbReference type="ARBA" id="ARBA00022741"/>
    </source>
</evidence>
<dbReference type="InterPro" id="IPR036277">
    <property type="entry name" value="SMC_hinge_sf"/>
</dbReference>
<dbReference type="Gene3D" id="1.20.1060.20">
    <property type="match status" value="1"/>
</dbReference>
<evidence type="ECO:0000256" key="5">
    <source>
        <dbReference type="ARBA" id="ARBA00023054"/>
    </source>
</evidence>
<evidence type="ECO:0000256" key="8">
    <source>
        <dbReference type="SAM" id="Coils"/>
    </source>
</evidence>
<evidence type="ECO:0000259" key="10">
    <source>
        <dbReference type="SMART" id="SM00968"/>
    </source>
</evidence>
<dbReference type="PIRSF" id="PIRSF005719">
    <property type="entry name" value="SMC"/>
    <property type="match status" value="1"/>
</dbReference>
<keyword evidence="12" id="KW-1185">Reference proteome</keyword>
<keyword evidence="3" id="KW-0547">Nucleotide-binding</keyword>
<dbReference type="Proteomes" id="UP000479190">
    <property type="component" value="Unassembled WGS sequence"/>
</dbReference>
<evidence type="ECO:0000313" key="12">
    <source>
        <dbReference type="Proteomes" id="UP000479190"/>
    </source>
</evidence>
<evidence type="ECO:0000256" key="2">
    <source>
        <dbReference type="ARBA" id="ARBA00006005"/>
    </source>
</evidence>
<evidence type="ECO:0000256" key="7">
    <source>
        <dbReference type="ARBA" id="ARBA00023242"/>
    </source>
</evidence>
<dbReference type="InterPro" id="IPR024704">
    <property type="entry name" value="SMC"/>
</dbReference>
<feature type="compositionally biased region" description="Polar residues" evidence="9">
    <location>
        <begin position="1"/>
        <end position="11"/>
    </location>
</feature>
<evidence type="ECO:0000256" key="1">
    <source>
        <dbReference type="ARBA" id="ARBA00004123"/>
    </source>
</evidence>
<protein>
    <recommendedName>
        <fullName evidence="10">SMC hinge domain-containing protein</fullName>
    </recommendedName>
</protein>
<proteinExistence type="inferred from homology"/>
<comment type="subcellular location">
    <subcellularLocation>
        <location evidence="1">Nucleus</location>
    </subcellularLocation>
</comment>
<accession>A0A6H5IJG2</accession>
<feature type="coiled-coil region" evidence="8">
    <location>
        <begin position="295"/>
        <end position="371"/>
    </location>
</feature>
<dbReference type="GO" id="GO:0005634">
    <property type="term" value="C:nucleus"/>
    <property type="evidence" value="ECO:0007669"/>
    <property type="project" value="UniProtKB-SubCell"/>
</dbReference>
<reference evidence="11 12" key="1">
    <citation type="submission" date="2020-02" db="EMBL/GenBank/DDBJ databases">
        <authorList>
            <person name="Ferguson B K."/>
        </authorList>
    </citation>
    <scope>NUCLEOTIDE SEQUENCE [LARGE SCALE GENOMIC DNA]</scope>
</reference>
<evidence type="ECO:0000256" key="6">
    <source>
        <dbReference type="ARBA" id="ARBA00023067"/>
    </source>
</evidence>